<evidence type="ECO:0000256" key="1">
    <source>
        <dbReference type="ARBA" id="ARBA00001946"/>
    </source>
</evidence>
<dbReference type="GO" id="GO:0003677">
    <property type="term" value="F:DNA binding"/>
    <property type="evidence" value="ECO:0007669"/>
    <property type="project" value="UniProtKB-UniRule"/>
</dbReference>
<comment type="caution">
    <text evidence="12">Lacks conserved residue(s) required for the propagation of feature annotation.</text>
</comment>
<evidence type="ECO:0000256" key="2">
    <source>
        <dbReference type="ARBA" id="ARBA00022722"/>
    </source>
</evidence>
<keyword evidence="6" id="KW-0460">Magnesium</keyword>
<evidence type="ECO:0000259" key="14">
    <source>
        <dbReference type="PROSITE" id="PS51749"/>
    </source>
</evidence>
<dbReference type="Pfam" id="PF13395">
    <property type="entry name" value="HNH_4"/>
    <property type="match status" value="1"/>
</dbReference>
<dbReference type="HAMAP" id="MF_01480">
    <property type="entry name" value="Cas9"/>
    <property type="match status" value="1"/>
</dbReference>
<evidence type="ECO:0000256" key="11">
    <source>
        <dbReference type="ARBA" id="ARBA00046380"/>
    </source>
</evidence>
<dbReference type="STRING" id="1941349.STSP1_01167"/>
<keyword evidence="7 12" id="KW-0694">RNA-binding</keyword>
<feature type="region of interest" description="Disordered" evidence="13">
    <location>
        <begin position="38"/>
        <end position="62"/>
    </location>
</feature>
<keyword evidence="10" id="KW-0464">Manganese</keyword>
<keyword evidence="16" id="KW-1185">Reference proteome</keyword>
<evidence type="ECO:0000256" key="7">
    <source>
        <dbReference type="ARBA" id="ARBA00022884"/>
    </source>
</evidence>
<evidence type="ECO:0000256" key="5">
    <source>
        <dbReference type="ARBA" id="ARBA00022801"/>
    </source>
</evidence>
<gene>
    <name evidence="12 15" type="primary">cas9</name>
    <name evidence="15" type="ORF">STSP1_01167</name>
</gene>
<comment type="domain">
    <text evidence="12">Has 2 endonuclease domains. The discontinuous RuvC-like domain cleaves the target DNA noncomplementary to crRNA while the HNH nuclease domain cleaves the target DNA complementary to crRNA.</text>
</comment>
<dbReference type="GO" id="GO:0051607">
    <property type="term" value="P:defense response to virus"/>
    <property type="evidence" value="ECO:0007669"/>
    <property type="project" value="UniProtKB-UniRule"/>
</dbReference>
<feature type="active site" description="For RuvC-like nuclease domain" evidence="12">
    <location>
        <position position="7"/>
    </location>
</feature>
<protein>
    <recommendedName>
        <fullName evidence="12">CRISPR-associated endonuclease Cas9</fullName>
        <ecNumber evidence="12">3.1.-.-</ecNumber>
    </recommendedName>
</protein>
<dbReference type="PROSITE" id="PS51749">
    <property type="entry name" value="HNH_CAS9"/>
    <property type="match status" value="1"/>
</dbReference>
<evidence type="ECO:0000256" key="9">
    <source>
        <dbReference type="ARBA" id="ARBA00023125"/>
    </source>
</evidence>
<evidence type="ECO:0000256" key="6">
    <source>
        <dbReference type="ARBA" id="ARBA00022842"/>
    </source>
</evidence>
<keyword evidence="2 12" id="KW-0540">Nuclease</keyword>
<dbReference type="RefSeq" id="WP_085755463.1">
    <property type="nucleotide sequence ID" value="NZ_CP021023.1"/>
</dbReference>
<dbReference type="NCBIfam" id="TIGR01865">
    <property type="entry name" value="cas_Csn1"/>
    <property type="match status" value="1"/>
</dbReference>
<dbReference type="GO" id="GO:0046872">
    <property type="term" value="F:metal ion binding"/>
    <property type="evidence" value="ECO:0007669"/>
    <property type="project" value="UniProtKB-UniRule"/>
</dbReference>
<proteinExistence type="inferred from homology"/>
<feature type="domain" description="HNH Cas9-type" evidence="14">
    <location>
        <begin position="480"/>
        <end position="630"/>
    </location>
</feature>
<reference evidence="16" key="1">
    <citation type="submission" date="2017-04" db="EMBL/GenBank/DDBJ databases">
        <title>Comparative genomics and description of representatives of a novel lineage of planctomycetes thriving in anoxic sediments.</title>
        <authorList>
            <person name="Spring S."/>
            <person name="Bunk B."/>
            <person name="Sproer C."/>
        </authorList>
    </citation>
    <scope>NUCLEOTIDE SEQUENCE [LARGE SCALE GENOMIC DNA]</scope>
    <source>
        <strain evidence="16">ST-PulAB-D4</strain>
    </source>
</reference>
<evidence type="ECO:0000256" key="10">
    <source>
        <dbReference type="ARBA" id="ARBA00023211"/>
    </source>
</evidence>
<keyword evidence="4 12" id="KW-0255">Endonuclease</keyword>
<organism evidence="15 16">
    <name type="scientific">Sedimentisphaera salicampi</name>
    <dbReference type="NCBI Taxonomy" id="1941349"/>
    <lineage>
        <taxon>Bacteria</taxon>
        <taxon>Pseudomonadati</taxon>
        <taxon>Planctomycetota</taxon>
        <taxon>Phycisphaerae</taxon>
        <taxon>Sedimentisphaerales</taxon>
        <taxon>Sedimentisphaeraceae</taxon>
        <taxon>Sedimentisphaera</taxon>
    </lineage>
</organism>
<evidence type="ECO:0000313" key="16">
    <source>
        <dbReference type="Proteomes" id="UP000193334"/>
    </source>
</evidence>
<evidence type="ECO:0000256" key="12">
    <source>
        <dbReference type="HAMAP-Rule" id="MF_01480"/>
    </source>
</evidence>
<comment type="cofactor">
    <cofactor evidence="1">
        <name>Mg(2+)</name>
        <dbReference type="ChEBI" id="CHEBI:18420"/>
    </cofactor>
</comment>
<dbReference type="GO" id="GO:0003723">
    <property type="term" value="F:RNA binding"/>
    <property type="evidence" value="ECO:0007669"/>
    <property type="project" value="UniProtKB-UniRule"/>
</dbReference>
<keyword evidence="8 12" id="KW-0051">Antiviral defense</keyword>
<evidence type="ECO:0000256" key="3">
    <source>
        <dbReference type="ARBA" id="ARBA00022723"/>
    </source>
</evidence>
<name>A0A1W6LLZ3_9BACT</name>
<feature type="active site" description="Proton acceptor for HNH nuclease domain" evidence="12">
    <location>
        <position position="555"/>
    </location>
</feature>
<dbReference type="AlphaFoldDB" id="A0A1W6LLZ3"/>
<comment type="function">
    <text evidence="12">CRISPR (clustered regularly interspaced short palindromic repeat) is an adaptive immune system that provides protection against mobile genetic elements (viruses, transposable elements and conjugative plasmids). CRISPR clusters contain spacers, sequences complementary to antecedent mobile elements, and target invading nucleic acids. CRISPR clusters are transcribed and processed into CRISPR RNA (crRNA). In type II CRISPR systems correct processing of pre-crRNA requires a trans-encoded small RNA (tracrRNA), endogenous ribonuclease 3 (rnc) and this protein. The tracrRNA serves as a guide for ribonuclease 3-aided processing of pre-crRNA. Subsequently Cas9/crRNA/tracrRNA endonucleolytically cleaves linear or circular dsDNA target complementary to the spacer; Cas9 is inactive in the absence of the 2 guide RNAs (gRNA). Cas9 recognizes the protospacer adjacent motif (PAM) in the CRISPR repeat sequences to help distinguish self versus nonself, as targets within the bacterial CRISPR locus do not have PAMs. PAM recognition is also required for catalytic activity.</text>
</comment>
<comment type="similarity">
    <text evidence="12">Belongs to the CRISPR-associated Cas9 family.</text>
</comment>
<dbReference type="Gene3D" id="3.30.420.10">
    <property type="entry name" value="Ribonuclease H-like superfamily/Ribonuclease H"/>
    <property type="match status" value="3"/>
</dbReference>
<evidence type="ECO:0000313" key="15">
    <source>
        <dbReference type="EMBL" id="ARN56776.1"/>
    </source>
</evidence>
<evidence type="ECO:0000256" key="8">
    <source>
        <dbReference type="ARBA" id="ARBA00023118"/>
    </source>
</evidence>
<dbReference type="GO" id="GO:0043571">
    <property type="term" value="P:maintenance of CRISPR repeat elements"/>
    <property type="evidence" value="ECO:0007669"/>
    <property type="project" value="UniProtKB-UniRule"/>
</dbReference>
<keyword evidence="3" id="KW-0479">Metal-binding</keyword>
<dbReference type="KEGG" id="pbp:STSP1_01167"/>
<dbReference type="InterPro" id="IPR036397">
    <property type="entry name" value="RNaseH_sf"/>
</dbReference>
<dbReference type="InterPro" id="IPR041383">
    <property type="entry name" value="RuvC_III"/>
</dbReference>
<dbReference type="Pfam" id="PF18541">
    <property type="entry name" value="RuvC_III"/>
    <property type="match status" value="1"/>
</dbReference>
<dbReference type="InterPro" id="IPR003615">
    <property type="entry name" value="HNH_nuc"/>
</dbReference>
<dbReference type="EMBL" id="CP021023">
    <property type="protein sequence ID" value="ARN56776.1"/>
    <property type="molecule type" value="Genomic_DNA"/>
</dbReference>
<keyword evidence="5 12" id="KW-0378">Hydrolase</keyword>
<keyword evidence="9 12" id="KW-0238">DNA-binding</keyword>
<evidence type="ECO:0000256" key="13">
    <source>
        <dbReference type="SAM" id="MobiDB-lite"/>
    </source>
</evidence>
<accession>A0A1W6LLZ3</accession>
<dbReference type="InterPro" id="IPR033114">
    <property type="entry name" value="HNH_CAS9"/>
</dbReference>
<dbReference type="Proteomes" id="UP000193334">
    <property type="component" value="Chromosome"/>
</dbReference>
<evidence type="ECO:0000256" key="4">
    <source>
        <dbReference type="ARBA" id="ARBA00022759"/>
    </source>
</evidence>
<sequence>MITLGLDIGTNSVGWALIDEKNNEILRTGVRVFPEGVDRDTKGAEKSKNETRRLARGSRRNRARMKYRRDKLVRMLKRNGLLPASDIEFSELLREDPYKLRAKAIQEKISLHQIGRVLFHINQRRGFKSNRKSGDEKQGKVIKNANELQDEIDKSGLKTLGAYFASLDTSKKRIRDNYTLRSMYEHEFEEIWKFQSRFYPEILTDRLKTKVKDETIFYQRPLKPCDDLIKDCELEEDEKVCQRADWFARRFRILQDVNNLKIHNPEGTIKELSQDQRDTITQILLSKEKATFESIRKKLGLIDSQKFNTEEGSSNRKNPHLKGDVFQAKLKNINKKIFAGLDEEAKIDINNILIDQTIDDEEFISEICENYNYSRDEAIKISKIPLPNGYTNHSKKAILKLLPYMEKGFLTSDAVKEVYGRWPSEQKTEILDRLPLPPDFRNPIVNQGINEVRKVVNAVISAYGKPDKIAVEMARDVKGSKAERDEIRKKNWENEQKNEEARKILVEEFGFSRPAREDIIKYKLWIECRKTCPYTGKPVPQHLLFSPQSGVQIEHIIPYSRCLDDSYMNKTLCYADENRRKGEKTPYEYYSSKPEQYEEIRQRIAPLPFPKRSKFNQKEVKLDNFIERQINDTRYISRAVTSYLKQLGCTVIGTKGKITSDLRRAWGLNSILNTIGSTKNRDDHRHHAVDAAVTALTNQQHLRDLAYTKKRTEDLAMTEPWKGFRQELKESINSINVSHRVRRKVSGRLHEDTAYGPTGITNENGDEYYVYRKPLESLTLPMVHKVVDPTVREILLERLRENGIHTEGKTKSIPKKVWEEPVYMKSRKDARVPIKKVRIRTVYNNVAKIKDEEGKPYKAVTLGSNHHIEIFEFTDKKGNTKREGKVVSLFEAARRNKEGRPIVCRDYGDGKKFICSLAKNEMFMMKMDDGSFKLHRVQVVSLIVNQQVIILRPATFAGAGKSSDSPPIVQRKNANTLKGYKVTVDPLGNINPAND</sequence>
<dbReference type="Pfam" id="PF18470">
    <property type="entry name" value="Cas9_a"/>
    <property type="match status" value="1"/>
</dbReference>
<dbReference type="InterPro" id="IPR040619">
    <property type="entry name" value="Cas9_alpha-helical_lobe"/>
</dbReference>
<dbReference type="GO" id="GO:0004519">
    <property type="term" value="F:endonuclease activity"/>
    <property type="evidence" value="ECO:0007669"/>
    <property type="project" value="UniProtKB-UniRule"/>
</dbReference>
<feature type="compositionally biased region" description="Basic and acidic residues" evidence="13">
    <location>
        <begin position="38"/>
        <end position="53"/>
    </location>
</feature>
<dbReference type="InterPro" id="IPR028629">
    <property type="entry name" value="Cas9"/>
</dbReference>
<comment type="subunit">
    <text evidence="11 12">Monomer. Binds crRNA and tracrRNA.</text>
</comment>
<dbReference type="GO" id="GO:0016787">
    <property type="term" value="F:hydrolase activity"/>
    <property type="evidence" value="ECO:0007669"/>
    <property type="project" value="UniProtKB-KW"/>
</dbReference>
<dbReference type="EC" id="3.1.-.-" evidence="12"/>